<dbReference type="GO" id="GO:0010181">
    <property type="term" value="F:FMN binding"/>
    <property type="evidence" value="ECO:0007669"/>
    <property type="project" value="InterPro"/>
</dbReference>
<keyword evidence="4" id="KW-0449">Lipoprotein</keyword>
<dbReference type="GO" id="GO:0016020">
    <property type="term" value="C:membrane"/>
    <property type="evidence" value="ECO:0007669"/>
    <property type="project" value="InterPro"/>
</dbReference>
<evidence type="ECO:0000256" key="1">
    <source>
        <dbReference type="SAM" id="MobiDB-lite"/>
    </source>
</evidence>
<feature type="domain" description="FMN-binding" evidence="3">
    <location>
        <begin position="45"/>
        <end position="136"/>
    </location>
</feature>
<feature type="compositionally biased region" description="Basic and acidic residues" evidence="1">
    <location>
        <begin position="103"/>
        <end position="114"/>
    </location>
</feature>
<evidence type="ECO:0000313" key="5">
    <source>
        <dbReference type="Proteomes" id="UP000184080"/>
    </source>
</evidence>
<evidence type="ECO:0000259" key="3">
    <source>
        <dbReference type="SMART" id="SM00900"/>
    </source>
</evidence>
<dbReference type="RefSeq" id="WP_073003739.1">
    <property type="nucleotide sequence ID" value="NZ_FQZO01000001.1"/>
</dbReference>
<proteinExistence type="predicted"/>
<dbReference type="SMART" id="SM00900">
    <property type="entry name" value="FMN_bind"/>
    <property type="match status" value="1"/>
</dbReference>
<reference evidence="4 5" key="1">
    <citation type="submission" date="2016-11" db="EMBL/GenBank/DDBJ databases">
        <authorList>
            <person name="Jaros S."/>
            <person name="Januszkiewicz K."/>
            <person name="Wedrychowicz H."/>
        </authorList>
    </citation>
    <scope>NUCLEOTIDE SEQUENCE [LARGE SCALE GENOMIC DNA]</scope>
    <source>
        <strain evidence="4 5">DSM 21864</strain>
    </source>
</reference>
<feature type="region of interest" description="Disordered" evidence="1">
    <location>
        <begin position="81"/>
        <end position="120"/>
    </location>
</feature>
<keyword evidence="2" id="KW-0732">Signal</keyword>
<protein>
    <submittedName>
        <fullName evidence="4">Major membrane immunogen, membrane-anchored lipoprotein</fullName>
    </submittedName>
</protein>
<feature type="chain" id="PRO_5039244033" evidence="2">
    <location>
        <begin position="22"/>
        <end position="154"/>
    </location>
</feature>
<feature type="signal peptide" evidence="2">
    <location>
        <begin position="1"/>
        <end position="21"/>
    </location>
</feature>
<name>A0A1M6B4Q4_9CLOT</name>
<dbReference type="PIRSF" id="PIRSF036531">
    <property type="entry name" value="Tpp15_prd"/>
    <property type="match status" value="1"/>
</dbReference>
<dbReference type="EMBL" id="FQZO01000001">
    <property type="protein sequence ID" value="SHI43443.1"/>
    <property type="molecule type" value="Genomic_DNA"/>
</dbReference>
<gene>
    <name evidence="4" type="ORF">SAMN05444401_0622</name>
</gene>
<organism evidence="4 5">
    <name type="scientific">Clostridium amylolyticum</name>
    <dbReference type="NCBI Taxonomy" id="1121298"/>
    <lineage>
        <taxon>Bacteria</taxon>
        <taxon>Bacillati</taxon>
        <taxon>Bacillota</taxon>
        <taxon>Clostridia</taxon>
        <taxon>Eubacteriales</taxon>
        <taxon>Clostridiaceae</taxon>
        <taxon>Clostridium</taxon>
    </lineage>
</organism>
<dbReference type="AlphaFoldDB" id="A0A1M6B4Q4"/>
<feature type="region of interest" description="Disordered" evidence="1">
    <location>
        <begin position="133"/>
        <end position="154"/>
    </location>
</feature>
<dbReference type="InterPro" id="IPR007329">
    <property type="entry name" value="FMN-bd"/>
</dbReference>
<evidence type="ECO:0000313" key="4">
    <source>
        <dbReference type="EMBL" id="SHI43443.1"/>
    </source>
</evidence>
<dbReference type="Pfam" id="PF04205">
    <property type="entry name" value="FMN_bind"/>
    <property type="match status" value="1"/>
</dbReference>
<dbReference type="Gene3D" id="3.90.1010.20">
    <property type="match status" value="1"/>
</dbReference>
<sequence>MKRNRIISLAAASVLALTMLAGCGNKNALKDGKYKAEYDKEDTRGWKAFTEIEVKDGKIVSANYDYVNKDGKLKSQDAEYNKAMKDKSGTSPAEYSPALGKALVDKQDPSKVDKVTGATHSSDAFKEMAKKLMDEKAKKGDQTTLKLPQTDVKK</sequence>
<dbReference type="STRING" id="1121298.SAMN05444401_0622"/>
<dbReference type="InterPro" id="IPR017058">
    <property type="entry name" value="Major_M_immunogen_Tpp15_prd"/>
</dbReference>
<dbReference type="OrthoDB" id="1937675at2"/>
<dbReference type="PROSITE" id="PS51257">
    <property type="entry name" value="PROKAR_LIPOPROTEIN"/>
    <property type="match status" value="1"/>
</dbReference>
<dbReference type="Proteomes" id="UP000184080">
    <property type="component" value="Unassembled WGS sequence"/>
</dbReference>
<keyword evidence="5" id="KW-1185">Reference proteome</keyword>
<evidence type="ECO:0000256" key="2">
    <source>
        <dbReference type="SAM" id="SignalP"/>
    </source>
</evidence>
<accession>A0A1M6B4Q4</accession>